<accession>A0A3A8HCS9</accession>
<name>A0A3A8HCS9_9BACT</name>
<sequence length="215" mass="23224">MMSSRPPNLPHSLLNTLGSKEAARAFLEKLAAALVHGAGPHADVKQREVSATASLLLEVVNLVRFALPYMVTKVPVTGVLLQREEESQHEEERTYASADGVALPALCVVGDAAPVRFTVPGERRGTIGGSGVWLTGDGRFFSLGYTGTWDANARTREWRSTLTFLTLEEAALVADPVRVATALAVECHNRQPDGDTATRARRVELLNAVTALLRR</sequence>
<organism evidence="1 2">
    <name type="scientific">Corallococcus terminator</name>
    <dbReference type="NCBI Taxonomy" id="2316733"/>
    <lineage>
        <taxon>Bacteria</taxon>
        <taxon>Pseudomonadati</taxon>
        <taxon>Myxococcota</taxon>
        <taxon>Myxococcia</taxon>
        <taxon>Myxococcales</taxon>
        <taxon>Cystobacterineae</taxon>
        <taxon>Myxococcaceae</taxon>
        <taxon>Corallococcus</taxon>
    </lineage>
</organism>
<keyword evidence="2" id="KW-1185">Reference proteome</keyword>
<reference evidence="2" key="1">
    <citation type="submission" date="2018-09" db="EMBL/GenBank/DDBJ databases">
        <authorList>
            <person name="Livingstone P.G."/>
            <person name="Whitworth D.E."/>
        </authorList>
    </citation>
    <scope>NUCLEOTIDE SEQUENCE [LARGE SCALE GENOMIC DNA]</scope>
    <source>
        <strain evidence="2">CA054A</strain>
    </source>
</reference>
<protein>
    <submittedName>
        <fullName evidence="1">Uncharacterized protein</fullName>
    </submittedName>
</protein>
<dbReference type="AlphaFoldDB" id="A0A3A8HCS9"/>
<proteinExistence type="predicted"/>
<evidence type="ECO:0000313" key="1">
    <source>
        <dbReference type="EMBL" id="RKG65374.1"/>
    </source>
</evidence>
<comment type="caution">
    <text evidence="1">The sequence shown here is derived from an EMBL/GenBank/DDBJ whole genome shotgun (WGS) entry which is preliminary data.</text>
</comment>
<dbReference type="EMBL" id="RAVZ01000725">
    <property type="protein sequence ID" value="RKG65374.1"/>
    <property type="molecule type" value="Genomic_DNA"/>
</dbReference>
<dbReference type="Proteomes" id="UP000268094">
    <property type="component" value="Unassembled WGS sequence"/>
</dbReference>
<evidence type="ECO:0000313" key="2">
    <source>
        <dbReference type="Proteomes" id="UP000268094"/>
    </source>
</evidence>
<gene>
    <name evidence="1" type="ORF">D7V88_41830</name>
</gene>